<name>A0A2H1VRW3_SPOFR</name>
<dbReference type="AlphaFoldDB" id="A0A2H1VRW3"/>
<proteinExistence type="predicted"/>
<gene>
    <name evidence="1" type="ORF">SFRICE_015814</name>
</gene>
<dbReference type="EMBL" id="ODYU01004041">
    <property type="protein sequence ID" value="SOQ43516.1"/>
    <property type="molecule type" value="Genomic_DNA"/>
</dbReference>
<sequence>MGWILVSKSLTLPLASPKAGKNHYCAPSMKPIHFDVSSHPGAGLNPCANRPCMAPGSILPTYPLFTRHLKL</sequence>
<evidence type="ECO:0000313" key="1">
    <source>
        <dbReference type="EMBL" id="SOQ43516.1"/>
    </source>
</evidence>
<reference evidence="1" key="1">
    <citation type="submission" date="2016-07" db="EMBL/GenBank/DDBJ databases">
        <authorList>
            <person name="Bretaudeau A."/>
        </authorList>
    </citation>
    <scope>NUCLEOTIDE SEQUENCE</scope>
    <source>
        <strain evidence="1">Rice</strain>
        <tissue evidence="1">Whole body</tissue>
    </source>
</reference>
<protein>
    <submittedName>
        <fullName evidence="1">SFRICE_015814</fullName>
    </submittedName>
</protein>
<accession>A0A2H1VRW3</accession>
<organism evidence="1">
    <name type="scientific">Spodoptera frugiperda</name>
    <name type="common">Fall armyworm</name>
    <dbReference type="NCBI Taxonomy" id="7108"/>
    <lineage>
        <taxon>Eukaryota</taxon>
        <taxon>Metazoa</taxon>
        <taxon>Ecdysozoa</taxon>
        <taxon>Arthropoda</taxon>
        <taxon>Hexapoda</taxon>
        <taxon>Insecta</taxon>
        <taxon>Pterygota</taxon>
        <taxon>Neoptera</taxon>
        <taxon>Endopterygota</taxon>
        <taxon>Lepidoptera</taxon>
        <taxon>Glossata</taxon>
        <taxon>Ditrysia</taxon>
        <taxon>Noctuoidea</taxon>
        <taxon>Noctuidae</taxon>
        <taxon>Amphipyrinae</taxon>
        <taxon>Spodoptera</taxon>
    </lineage>
</organism>